<dbReference type="AlphaFoldDB" id="A0A6P7X4X7"/>
<dbReference type="KEGG" id="muo:115462508"/>
<evidence type="ECO:0000256" key="2">
    <source>
        <dbReference type="ARBA" id="ARBA00022514"/>
    </source>
</evidence>
<dbReference type="PRINTS" id="PR00437">
    <property type="entry name" value="SMALLCYTKCXC"/>
</dbReference>
<dbReference type="CDD" id="cd00273">
    <property type="entry name" value="Chemokine_CXC"/>
    <property type="match status" value="1"/>
</dbReference>
<feature type="chain" id="PRO_5028058851" evidence="3">
    <location>
        <begin position="21"/>
        <end position="98"/>
    </location>
</feature>
<evidence type="ECO:0000259" key="4">
    <source>
        <dbReference type="SMART" id="SM00199"/>
    </source>
</evidence>
<name>A0A6P7X4X7_9AMPH</name>
<dbReference type="PRINTS" id="PR00436">
    <property type="entry name" value="INTERLEUKIN8"/>
</dbReference>
<comment type="similarity">
    <text evidence="1">Belongs to the intercrine alpha (chemokine CxC) family.</text>
</comment>
<evidence type="ECO:0000256" key="1">
    <source>
        <dbReference type="ARBA" id="ARBA00010665"/>
    </source>
</evidence>
<dbReference type="Gene3D" id="2.40.50.40">
    <property type="match status" value="1"/>
</dbReference>
<evidence type="ECO:0000313" key="5">
    <source>
        <dbReference type="Proteomes" id="UP000515156"/>
    </source>
</evidence>
<dbReference type="InterPro" id="IPR001089">
    <property type="entry name" value="Chemokine_CXC"/>
</dbReference>
<keyword evidence="2" id="KW-0202">Cytokine</keyword>
<keyword evidence="5" id="KW-1185">Reference proteome</keyword>
<feature type="signal peptide" evidence="3">
    <location>
        <begin position="1"/>
        <end position="20"/>
    </location>
</feature>
<dbReference type="InterPro" id="IPR036048">
    <property type="entry name" value="Interleukin_8-like_sf"/>
</dbReference>
<dbReference type="SMART" id="SM00199">
    <property type="entry name" value="SCY"/>
    <property type="match status" value="1"/>
</dbReference>
<accession>A0A6P7X4X7</accession>
<dbReference type="GO" id="GO:0006955">
    <property type="term" value="P:immune response"/>
    <property type="evidence" value="ECO:0007669"/>
    <property type="project" value="InterPro"/>
</dbReference>
<sequence length="98" mass="11280">MGKFATLFLVISLCVTLAEGLSIVGHSQRCLCDGKLYNLIPSRNIRKVEMFPQTPRCYNVEIVITMKTGKRWCLNPKAQRVRAVLGKFSMKRDFKHNY</sequence>
<dbReference type="InterPro" id="IPR001811">
    <property type="entry name" value="Chemokine_IL8-like_dom"/>
</dbReference>
<feature type="domain" description="Chemokine interleukin-8-like" evidence="4">
    <location>
        <begin position="27"/>
        <end position="88"/>
    </location>
</feature>
<dbReference type="GO" id="GO:0005615">
    <property type="term" value="C:extracellular space"/>
    <property type="evidence" value="ECO:0007669"/>
    <property type="project" value="UniProtKB-KW"/>
</dbReference>
<proteinExistence type="inferred from homology"/>
<dbReference type="RefSeq" id="XP_030048361.1">
    <property type="nucleotide sequence ID" value="XM_030192501.1"/>
</dbReference>
<dbReference type="Pfam" id="PF00048">
    <property type="entry name" value="IL8"/>
    <property type="match status" value="1"/>
</dbReference>
<dbReference type="GeneID" id="115462508"/>
<dbReference type="OrthoDB" id="9948647at2759"/>
<dbReference type="InParanoid" id="A0A6P7X4X7"/>
<organism evidence="5 6">
    <name type="scientific">Microcaecilia unicolor</name>
    <dbReference type="NCBI Taxonomy" id="1415580"/>
    <lineage>
        <taxon>Eukaryota</taxon>
        <taxon>Metazoa</taxon>
        <taxon>Chordata</taxon>
        <taxon>Craniata</taxon>
        <taxon>Vertebrata</taxon>
        <taxon>Euteleostomi</taxon>
        <taxon>Amphibia</taxon>
        <taxon>Gymnophiona</taxon>
        <taxon>Siphonopidae</taxon>
        <taxon>Microcaecilia</taxon>
    </lineage>
</organism>
<dbReference type="Proteomes" id="UP000515156">
    <property type="component" value="Chromosome 2"/>
</dbReference>
<evidence type="ECO:0000256" key="3">
    <source>
        <dbReference type="SAM" id="SignalP"/>
    </source>
</evidence>
<reference evidence="6" key="1">
    <citation type="submission" date="2025-08" db="UniProtKB">
        <authorList>
            <consortium name="RefSeq"/>
        </authorList>
    </citation>
    <scope>IDENTIFICATION</scope>
</reference>
<gene>
    <name evidence="6" type="primary">LOC115462508</name>
</gene>
<dbReference type="GO" id="GO:0008009">
    <property type="term" value="F:chemokine activity"/>
    <property type="evidence" value="ECO:0007669"/>
    <property type="project" value="InterPro"/>
</dbReference>
<dbReference type="InterPro" id="IPR033899">
    <property type="entry name" value="CXC_Chemokine_domain"/>
</dbReference>
<dbReference type="GO" id="GO:0006952">
    <property type="term" value="P:defense response"/>
    <property type="evidence" value="ECO:0007669"/>
    <property type="project" value="InterPro"/>
</dbReference>
<keyword evidence="3" id="KW-0732">Signal</keyword>
<dbReference type="SUPFAM" id="SSF54117">
    <property type="entry name" value="Interleukin 8-like chemokines"/>
    <property type="match status" value="1"/>
</dbReference>
<protein>
    <submittedName>
        <fullName evidence="6">C-X-C motif chemokine 11-1-like</fullName>
    </submittedName>
</protein>
<evidence type="ECO:0000313" key="6">
    <source>
        <dbReference type="RefSeq" id="XP_030048361.1"/>
    </source>
</evidence>